<keyword evidence="3" id="KW-1185">Reference proteome</keyword>
<dbReference type="EMBL" id="JAAIUW010000003">
    <property type="protein sequence ID" value="KAF7837718.1"/>
    <property type="molecule type" value="Genomic_DNA"/>
</dbReference>
<feature type="region of interest" description="Disordered" evidence="1">
    <location>
        <begin position="60"/>
        <end position="82"/>
    </location>
</feature>
<feature type="region of interest" description="Disordered" evidence="1">
    <location>
        <begin position="1"/>
        <end position="34"/>
    </location>
</feature>
<feature type="region of interest" description="Disordered" evidence="1">
    <location>
        <begin position="696"/>
        <end position="740"/>
    </location>
</feature>
<dbReference type="GO" id="GO:0006397">
    <property type="term" value="P:mRNA processing"/>
    <property type="evidence" value="ECO:0007669"/>
    <property type="project" value="InterPro"/>
</dbReference>
<feature type="region of interest" description="Disordered" evidence="1">
    <location>
        <begin position="89"/>
        <end position="108"/>
    </location>
</feature>
<evidence type="ECO:0000313" key="2">
    <source>
        <dbReference type="EMBL" id="KAF7837718.1"/>
    </source>
</evidence>
<feature type="compositionally biased region" description="Polar residues" evidence="1">
    <location>
        <begin position="91"/>
        <end position="108"/>
    </location>
</feature>
<evidence type="ECO:0000313" key="3">
    <source>
        <dbReference type="Proteomes" id="UP000634136"/>
    </source>
</evidence>
<feature type="compositionally biased region" description="Basic and acidic residues" evidence="1">
    <location>
        <begin position="1"/>
        <end position="19"/>
    </location>
</feature>
<accession>A0A834X525</accession>
<feature type="compositionally biased region" description="Basic and acidic residues" evidence="1">
    <location>
        <begin position="126"/>
        <end position="147"/>
    </location>
</feature>
<comment type="caution">
    <text evidence="2">The sequence shown here is derived from an EMBL/GenBank/DDBJ whole genome shotgun (WGS) entry which is preliminary data.</text>
</comment>
<dbReference type="InterPro" id="IPR044976">
    <property type="entry name" value="FIPS5/FIPS3-like"/>
</dbReference>
<sequence length="740" mass="87381">MPGVDRKEHQSQVEQRSEDTAEASEGEMKAEEGVDFGSCTADLCLIESELSFGDQDLSLTSYSDSESENSVHANNEKKNSPLRRQLVKSATDLQESVPSYHNTSRNNSFYRKPVNVDYYSRNRGPVRQEQRPQRCRHEPGSKMHKYNENHNEVFSNPMSGARELALCDPEFFNHGRQKERLRDFDSHKKRSVSYYRETEQSCHYDGEKLVDDMVHTVYTKYSYREGRDSFRENTIRNVRKNWDEREYNFEHRTVMEDNEDSEQDWYHADRGYFTDELSPPSYRVPRELMSRHCSFPAKERDIQRRRMHEKPHFRDRNSDNDQWFNECRPDLIDKSYRMSTSIEREREVLDNKHEQQFMHFDRELERSSRRGRHCYKPQLDSDSLWSGRMEDECQEYTHHQTSNLQYCRLSYPYSEKNNAYDIRENGNLRGYGRYKHARDGRGSNWYYNNIDATEDKDFIIHPAEEFELGRRRYSSPSEVLHWTEGDETLWHKGTHARYESLHDEIQLDDIQLQQHQLNMPRRRDSDNYIKRSSRIICRDKRGQAKLKCRNSIDLVKGEGKSNGRSSRSRSLMCNGRLVNLDQGITENRTASMGFNKSHMKKATKSESDRDCRKWLQSIPDKGQKGLDAEESQIVTEEPYLAASMSRGDVSEGAALTGDNVKKRMLCNENNSDQENNIGGYDSKKILETLARMEKRRERFKEPMTMKKEAEKSLKLNDDLIVDTDETKQHRPARKRRWGGS</sequence>
<proteinExistence type="predicted"/>
<reference evidence="2" key="1">
    <citation type="submission" date="2020-09" db="EMBL/GenBank/DDBJ databases">
        <title>Genome-Enabled Discovery of Anthraquinone Biosynthesis in Senna tora.</title>
        <authorList>
            <person name="Kang S.-H."/>
            <person name="Pandey R.P."/>
            <person name="Lee C.-M."/>
            <person name="Sim J.-S."/>
            <person name="Jeong J.-T."/>
            <person name="Choi B.-S."/>
            <person name="Jung M."/>
            <person name="Ginzburg D."/>
            <person name="Zhao K."/>
            <person name="Won S.Y."/>
            <person name="Oh T.-J."/>
            <person name="Yu Y."/>
            <person name="Kim N.-H."/>
            <person name="Lee O.R."/>
            <person name="Lee T.-H."/>
            <person name="Bashyal P."/>
            <person name="Kim T.-S."/>
            <person name="Lee W.-H."/>
            <person name="Kawkins C."/>
            <person name="Kim C.-K."/>
            <person name="Kim J.S."/>
            <person name="Ahn B.O."/>
            <person name="Rhee S.Y."/>
            <person name="Sohng J.K."/>
        </authorList>
    </citation>
    <scope>NUCLEOTIDE SEQUENCE</scope>
    <source>
        <tissue evidence="2">Leaf</tissue>
    </source>
</reference>
<feature type="compositionally biased region" description="Basic residues" evidence="1">
    <location>
        <begin position="729"/>
        <end position="740"/>
    </location>
</feature>
<dbReference type="OrthoDB" id="1917198at2759"/>
<protein>
    <submittedName>
        <fullName evidence="2">FIP1[III]-like protein isoform X2</fullName>
    </submittedName>
</protein>
<dbReference type="Proteomes" id="UP000634136">
    <property type="component" value="Unassembled WGS sequence"/>
</dbReference>
<name>A0A834X525_9FABA</name>
<gene>
    <name evidence="2" type="ORF">G2W53_006200</name>
</gene>
<evidence type="ECO:0000256" key="1">
    <source>
        <dbReference type="SAM" id="MobiDB-lite"/>
    </source>
</evidence>
<feature type="compositionally biased region" description="Basic and acidic residues" evidence="1">
    <location>
        <begin position="696"/>
        <end position="717"/>
    </location>
</feature>
<feature type="compositionally biased region" description="Polar residues" evidence="1">
    <location>
        <begin position="60"/>
        <end position="73"/>
    </location>
</feature>
<dbReference type="PANTHER" id="PTHR36884:SF4">
    <property type="entry name" value="FIP1[III]-LIKE PROTEIN"/>
    <property type="match status" value="1"/>
</dbReference>
<dbReference type="PANTHER" id="PTHR36884">
    <property type="entry name" value="FIP1[III]-LIKE PROTEIN"/>
    <property type="match status" value="1"/>
</dbReference>
<organism evidence="2 3">
    <name type="scientific">Senna tora</name>
    <dbReference type="NCBI Taxonomy" id="362788"/>
    <lineage>
        <taxon>Eukaryota</taxon>
        <taxon>Viridiplantae</taxon>
        <taxon>Streptophyta</taxon>
        <taxon>Embryophyta</taxon>
        <taxon>Tracheophyta</taxon>
        <taxon>Spermatophyta</taxon>
        <taxon>Magnoliopsida</taxon>
        <taxon>eudicotyledons</taxon>
        <taxon>Gunneridae</taxon>
        <taxon>Pentapetalae</taxon>
        <taxon>rosids</taxon>
        <taxon>fabids</taxon>
        <taxon>Fabales</taxon>
        <taxon>Fabaceae</taxon>
        <taxon>Caesalpinioideae</taxon>
        <taxon>Cassia clade</taxon>
        <taxon>Senna</taxon>
    </lineage>
</organism>
<dbReference type="AlphaFoldDB" id="A0A834X525"/>
<feature type="region of interest" description="Disordered" evidence="1">
    <location>
        <begin position="125"/>
        <end position="147"/>
    </location>
</feature>